<dbReference type="RefSeq" id="WP_090121005.1">
    <property type="nucleotide sequence ID" value="NZ_FNNJ01000002.1"/>
</dbReference>
<dbReference type="OrthoDB" id="9812089at2"/>
<protein>
    <submittedName>
        <fullName evidence="1">Predicted SnoaL-like aldol condensation-catalyzing enzyme</fullName>
    </submittedName>
</protein>
<dbReference type="PROSITE" id="PS51257">
    <property type="entry name" value="PROKAR_LIPOPROTEIN"/>
    <property type="match status" value="1"/>
</dbReference>
<reference evidence="1 2" key="1">
    <citation type="submission" date="2016-10" db="EMBL/GenBank/DDBJ databases">
        <authorList>
            <person name="de Groot N.N."/>
        </authorList>
    </citation>
    <scope>NUCLEOTIDE SEQUENCE [LARGE SCALE GENOMIC DNA]</scope>
    <source>
        <strain evidence="1 2">DSM 24956</strain>
    </source>
</reference>
<organism evidence="1 2">
    <name type="scientific">Lutibacter oricola</name>
    <dbReference type="NCBI Taxonomy" id="762486"/>
    <lineage>
        <taxon>Bacteria</taxon>
        <taxon>Pseudomonadati</taxon>
        <taxon>Bacteroidota</taxon>
        <taxon>Flavobacteriia</taxon>
        <taxon>Flavobacteriales</taxon>
        <taxon>Flavobacteriaceae</taxon>
        <taxon>Lutibacter</taxon>
    </lineage>
</organism>
<dbReference type="AlphaFoldDB" id="A0A1H2WK00"/>
<dbReference type="PANTHER" id="PTHR38436">
    <property type="entry name" value="POLYKETIDE CYCLASE SNOAL-LIKE DOMAIN"/>
    <property type="match status" value="1"/>
</dbReference>
<proteinExistence type="predicted"/>
<name>A0A1H2WK00_9FLAO</name>
<dbReference type="GO" id="GO:0030638">
    <property type="term" value="P:polyketide metabolic process"/>
    <property type="evidence" value="ECO:0007669"/>
    <property type="project" value="InterPro"/>
</dbReference>
<evidence type="ECO:0000313" key="1">
    <source>
        <dbReference type="EMBL" id="SDW80983.1"/>
    </source>
</evidence>
<dbReference type="Gene3D" id="3.10.450.50">
    <property type="match status" value="2"/>
</dbReference>
<dbReference type="Proteomes" id="UP000199595">
    <property type="component" value="Unassembled WGS sequence"/>
</dbReference>
<sequence>MRKLSILILLAVAFIACNDKSKKEDLKTKKVEKMEISNKDKVVALLKSIETGAQEPAGYINSNKYIQHNQGVADGLAGFGAILGTLAEVAKTNPAMAPKVNTVRAFEDGDFVIAHTEYNFFGPKVGFDIFRFENGLIVEHWDNLQEIAVKTASGRTQTDGPTELTDLDKTEENKTLVKNLLNDVFMGANPNKITDYISTEKYDQHNPGVKDGLAGLGEALGALAEAGMPMVFEKNHIVLGQGNFVLSVSEGIFMKEKVSFYDLFRVENGKVVEHWDTVENLIPASEAKNTNGKFNF</sequence>
<dbReference type="InterPro" id="IPR032710">
    <property type="entry name" value="NTF2-like_dom_sf"/>
</dbReference>
<keyword evidence="2" id="KW-1185">Reference proteome</keyword>
<dbReference type="EMBL" id="FNNJ01000002">
    <property type="protein sequence ID" value="SDW80983.1"/>
    <property type="molecule type" value="Genomic_DNA"/>
</dbReference>
<gene>
    <name evidence="1" type="ORF">SAMN05444411_102221</name>
</gene>
<evidence type="ECO:0000313" key="2">
    <source>
        <dbReference type="Proteomes" id="UP000199595"/>
    </source>
</evidence>
<dbReference type="SUPFAM" id="SSF54427">
    <property type="entry name" value="NTF2-like"/>
    <property type="match status" value="2"/>
</dbReference>
<dbReference type="InterPro" id="IPR009959">
    <property type="entry name" value="Cyclase_SnoaL-like"/>
</dbReference>
<accession>A0A1H2WK00</accession>
<dbReference type="PANTHER" id="PTHR38436:SF1">
    <property type="entry name" value="ESTER CYCLASE"/>
    <property type="match status" value="1"/>
</dbReference>
<dbReference type="STRING" id="762486.SAMN05444411_102221"/>